<dbReference type="EMBL" id="MU003695">
    <property type="protein sequence ID" value="KAF2813960.1"/>
    <property type="molecule type" value="Genomic_DNA"/>
</dbReference>
<dbReference type="GeneID" id="54465978"/>
<evidence type="ECO:0000313" key="3">
    <source>
        <dbReference type="Proteomes" id="UP000504636"/>
    </source>
</evidence>
<dbReference type="Proteomes" id="UP000504636">
    <property type="component" value="Unplaced"/>
</dbReference>
<dbReference type="AlphaFoldDB" id="A0A6A6YYX8"/>
<accession>A0A6A6YYX8</accession>
<proteinExistence type="predicted"/>
<evidence type="ECO:0000256" key="1">
    <source>
        <dbReference type="SAM" id="MobiDB-lite"/>
    </source>
</evidence>
<name>A0A6A6YYX8_9PEZI</name>
<keyword evidence="3" id="KW-1185">Reference proteome</keyword>
<reference evidence="2 4" key="1">
    <citation type="journal article" date="2020" name="Stud. Mycol.">
        <title>101 Dothideomycetes genomes: a test case for predicting lifestyles and emergence of pathogens.</title>
        <authorList>
            <person name="Haridas S."/>
            <person name="Albert R."/>
            <person name="Binder M."/>
            <person name="Bloem J."/>
            <person name="Labutti K."/>
            <person name="Salamov A."/>
            <person name="Andreopoulos B."/>
            <person name="Baker S."/>
            <person name="Barry K."/>
            <person name="Bills G."/>
            <person name="Bluhm B."/>
            <person name="Cannon C."/>
            <person name="Castanera R."/>
            <person name="Culley D."/>
            <person name="Daum C."/>
            <person name="Ezra D."/>
            <person name="Gonzalez J."/>
            <person name="Henrissat B."/>
            <person name="Kuo A."/>
            <person name="Liang C."/>
            <person name="Lipzen A."/>
            <person name="Lutzoni F."/>
            <person name="Magnuson J."/>
            <person name="Mondo S."/>
            <person name="Nolan M."/>
            <person name="Ohm R."/>
            <person name="Pangilinan J."/>
            <person name="Park H.-J."/>
            <person name="Ramirez L."/>
            <person name="Alfaro M."/>
            <person name="Sun H."/>
            <person name="Tritt A."/>
            <person name="Yoshinaga Y."/>
            <person name="Zwiers L.-H."/>
            <person name="Turgeon B."/>
            <person name="Goodwin S."/>
            <person name="Spatafora J."/>
            <person name="Crous P."/>
            <person name="Grigoriev I."/>
        </authorList>
    </citation>
    <scope>NUCLEOTIDE SEQUENCE</scope>
    <source>
        <strain evidence="2 4">CBS 304.34</strain>
    </source>
</reference>
<evidence type="ECO:0000313" key="4">
    <source>
        <dbReference type="RefSeq" id="XP_033580924.1"/>
    </source>
</evidence>
<sequence length="168" mass="18525">MEARERRRQRVSSTIAPRDLVHLAAGGCDWRCRGRQKLGLPARFLERIDGIHTTVARRSRRAPPMAHRDGTSRPQNPAAPTRRMLPAGECHAAALLVLISARGAARVSEDVQQSPQHHARIVTSPEAASAPWRAGPLETNLWAPRRRSRRCSGPVHPRPSSLCNVLGV</sequence>
<gene>
    <name evidence="2 4" type="ORF">BDZ99DRAFT_516584</name>
</gene>
<reference evidence="4" key="2">
    <citation type="submission" date="2020-04" db="EMBL/GenBank/DDBJ databases">
        <authorList>
            <consortium name="NCBI Genome Project"/>
        </authorList>
    </citation>
    <scope>NUCLEOTIDE SEQUENCE</scope>
    <source>
        <strain evidence="4">CBS 304.34</strain>
    </source>
</reference>
<evidence type="ECO:0000313" key="2">
    <source>
        <dbReference type="EMBL" id="KAF2813960.1"/>
    </source>
</evidence>
<reference evidence="4" key="3">
    <citation type="submission" date="2025-04" db="UniProtKB">
        <authorList>
            <consortium name="RefSeq"/>
        </authorList>
    </citation>
    <scope>IDENTIFICATION</scope>
    <source>
        <strain evidence="4">CBS 304.34</strain>
    </source>
</reference>
<dbReference type="RefSeq" id="XP_033580924.1">
    <property type="nucleotide sequence ID" value="XM_033725085.1"/>
</dbReference>
<organism evidence="2">
    <name type="scientific">Mytilinidion resinicola</name>
    <dbReference type="NCBI Taxonomy" id="574789"/>
    <lineage>
        <taxon>Eukaryota</taxon>
        <taxon>Fungi</taxon>
        <taxon>Dikarya</taxon>
        <taxon>Ascomycota</taxon>
        <taxon>Pezizomycotina</taxon>
        <taxon>Dothideomycetes</taxon>
        <taxon>Pleosporomycetidae</taxon>
        <taxon>Mytilinidiales</taxon>
        <taxon>Mytilinidiaceae</taxon>
        <taxon>Mytilinidion</taxon>
    </lineage>
</organism>
<protein>
    <submittedName>
        <fullName evidence="2 4">Uncharacterized protein</fullName>
    </submittedName>
</protein>
<feature type="region of interest" description="Disordered" evidence="1">
    <location>
        <begin position="55"/>
        <end position="81"/>
    </location>
</feature>